<dbReference type="OrthoDB" id="9775082at2"/>
<dbReference type="InterPro" id="IPR050416">
    <property type="entry name" value="FAD-linked_Oxidoreductase"/>
</dbReference>
<dbReference type="AlphaFoldDB" id="A0A2N5CB79"/>
<protein>
    <submittedName>
        <fullName evidence="7">Oxidoreductase</fullName>
    </submittedName>
</protein>
<dbReference type="InterPro" id="IPR006094">
    <property type="entry name" value="Oxid_FAD_bind_N"/>
</dbReference>
<organism evidence="7 8">
    <name type="scientific">Cupriavidus pauculus</name>
    <dbReference type="NCBI Taxonomy" id="82633"/>
    <lineage>
        <taxon>Bacteria</taxon>
        <taxon>Pseudomonadati</taxon>
        <taxon>Pseudomonadota</taxon>
        <taxon>Betaproteobacteria</taxon>
        <taxon>Burkholderiales</taxon>
        <taxon>Burkholderiaceae</taxon>
        <taxon>Cupriavidus</taxon>
    </lineage>
</organism>
<name>A0A2N5CB79_9BURK</name>
<dbReference type="Pfam" id="PF08031">
    <property type="entry name" value="BBE"/>
    <property type="match status" value="1"/>
</dbReference>
<evidence type="ECO:0000256" key="2">
    <source>
        <dbReference type="ARBA" id="ARBA00005466"/>
    </source>
</evidence>
<dbReference type="Gene3D" id="3.30.465.10">
    <property type="match status" value="1"/>
</dbReference>
<dbReference type="Proteomes" id="UP000234341">
    <property type="component" value="Unassembled WGS sequence"/>
</dbReference>
<evidence type="ECO:0000256" key="1">
    <source>
        <dbReference type="ARBA" id="ARBA00001974"/>
    </source>
</evidence>
<keyword evidence="4" id="KW-0274">FAD</keyword>
<dbReference type="Gene3D" id="3.30.43.10">
    <property type="entry name" value="Uridine Diphospho-n-acetylenolpyruvylglucosamine Reductase, domain 2"/>
    <property type="match status" value="1"/>
</dbReference>
<dbReference type="EMBL" id="PJRP01000007">
    <property type="protein sequence ID" value="PLP99444.1"/>
    <property type="molecule type" value="Genomic_DNA"/>
</dbReference>
<reference evidence="7 8" key="1">
    <citation type="submission" date="2017-12" db="EMBL/GenBank/DDBJ databases">
        <title>Genome sequence of the active heterotrophic nitrifier-denitrifier, Cupriavidus pauculus UM1.</title>
        <authorList>
            <person name="Putonti C."/>
            <person name="Castignetti D."/>
        </authorList>
    </citation>
    <scope>NUCLEOTIDE SEQUENCE [LARGE SCALE GENOMIC DNA]</scope>
    <source>
        <strain evidence="7 8">UM1</strain>
    </source>
</reference>
<dbReference type="InterPro" id="IPR016167">
    <property type="entry name" value="FAD-bd_PCMH_sub1"/>
</dbReference>
<dbReference type="Gene3D" id="3.40.462.20">
    <property type="match status" value="1"/>
</dbReference>
<sequence length="461" mass="49924">MEASLSEPVATALKVHFRGQLIQPGDAAYDQARAVYNGMIDKRPAIIARCVDVSDVVAAVNAARDGGMLLAVRGGAHNGAGLGTCDGGLVIDLSPMKSVFVDAQRKTLRVGGGCTWGDVDHAASAYGMTTPSGFISTTGVGGLTLGGGIGYLSRAYGLTIDNLLSAEVVLADGRIVTASEDQNADLFWALRGGGGNFGVVTSFEFKAHPVSTVYGGPMLWPMEQARELMKWWRDFILSAPQDINGWFGFVTVPPAAPFPDEVHLQKMCAVVWCYTGPLDQAETHFRPIREAMPSAVDFAGPIPWPALQSLFDGLYPAGLQWYWKADFVSDLSDQAIDLHIKYGQQLPSMHSTMHLYPINGAAHRAGCDETAFSYRDANFASVIVGVDPDPANNDRIVQWAKDYWLALHPHSAGGGYINMMMDEGNDNVKASYRDNYGRLAEIKRKYDPANLFRVNQNIRAA</sequence>
<accession>A0A2N5CB79</accession>
<comment type="similarity">
    <text evidence="2">Belongs to the oxygen-dependent FAD-linked oxidoreductase family.</text>
</comment>
<dbReference type="InterPro" id="IPR036318">
    <property type="entry name" value="FAD-bd_PCMH-like_sf"/>
</dbReference>
<dbReference type="InterPro" id="IPR012951">
    <property type="entry name" value="BBE"/>
</dbReference>
<dbReference type="GO" id="GO:0071949">
    <property type="term" value="F:FAD binding"/>
    <property type="evidence" value="ECO:0007669"/>
    <property type="project" value="InterPro"/>
</dbReference>
<dbReference type="RefSeq" id="WP_101682590.1">
    <property type="nucleotide sequence ID" value="NZ_PJRP01000007.1"/>
</dbReference>
<proteinExistence type="inferred from homology"/>
<keyword evidence="5" id="KW-0560">Oxidoreductase</keyword>
<evidence type="ECO:0000256" key="4">
    <source>
        <dbReference type="ARBA" id="ARBA00022827"/>
    </source>
</evidence>
<dbReference type="InterPro" id="IPR016166">
    <property type="entry name" value="FAD-bd_PCMH"/>
</dbReference>
<feature type="domain" description="FAD-binding PCMH-type" evidence="6">
    <location>
        <begin position="39"/>
        <end position="210"/>
    </location>
</feature>
<keyword evidence="3" id="KW-0285">Flavoprotein</keyword>
<comment type="caution">
    <text evidence="7">The sequence shown here is derived from an EMBL/GenBank/DDBJ whole genome shotgun (WGS) entry which is preliminary data.</text>
</comment>
<dbReference type="SUPFAM" id="SSF56176">
    <property type="entry name" value="FAD-binding/transporter-associated domain-like"/>
    <property type="match status" value="1"/>
</dbReference>
<evidence type="ECO:0000313" key="7">
    <source>
        <dbReference type="EMBL" id="PLP99444.1"/>
    </source>
</evidence>
<evidence type="ECO:0000256" key="5">
    <source>
        <dbReference type="ARBA" id="ARBA00023002"/>
    </source>
</evidence>
<dbReference type="PROSITE" id="PS51387">
    <property type="entry name" value="FAD_PCMH"/>
    <property type="match status" value="1"/>
</dbReference>
<comment type="cofactor">
    <cofactor evidence="1">
        <name>FAD</name>
        <dbReference type="ChEBI" id="CHEBI:57692"/>
    </cofactor>
</comment>
<dbReference type="GO" id="GO:0016491">
    <property type="term" value="F:oxidoreductase activity"/>
    <property type="evidence" value="ECO:0007669"/>
    <property type="project" value="UniProtKB-KW"/>
</dbReference>
<gene>
    <name evidence="7" type="ORF">CYJ10_16590</name>
</gene>
<evidence type="ECO:0000256" key="3">
    <source>
        <dbReference type="ARBA" id="ARBA00022630"/>
    </source>
</evidence>
<dbReference type="PANTHER" id="PTHR42973">
    <property type="entry name" value="BINDING OXIDOREDUCTASE, PUTATIVE (AFU_ORTHOLOGUE AFUA_1G17690)-RELATED"/>
    <property type="match status" value="1"/>
</dbReference>
<dbReference type="Pfam" id="PF01565">
    <property type="entry name" value="FAD_binding_4"/>
    <property type="match status" value="1"/>
</dbReference>
<dbReference type="PANTHER" id="PTHR42973:SF39">
    <property type="entry name" value="FAD-BINDING PCMH-TYPE DOMAIN-CONTAINING PROTEIN"/>
    <property type="match status" value="1"/>
</dbReference>
<dbReference type="InterPro" id="IPR016169">
    <property type="entry name" value="FAD-bd_PCMH_sub2"/>
</dbReference>
<evidence type="ECO:0000259" key="6">
    <source>
        <dbReference type="PROSITE" id="PS51387"/>
    </source>
</evidence>
<evidence type="ECO:0000313" key="8">
    <source>
        <dbReference type="Proteomes" id="UP000234341"/>
    </source>
</evidence>